<proteinExistence type="predicted"/>
<sequence>MDINLSPLASLEDIREAIRRCTAEDIICCHAEAVFQEAKRALQKSGKPDVTLQLIDYDGYAIRQASSRRRGEEAKPKLAEQLTRQQMAVLSALEKVLQHCRRHNIALVGFSDSLVALPAHLLEQNPQAVHSMSALEVNVHGAYRGVDWEHLDEPVGQISSTGLEDEYIEPDLQHEG</sequence>
<keyword evidence="2" id="KW-1185">Reference proteome</keyword>
<dbReference type="Proteomes" id="UP001589628">
    <property type="component" value="Unassembled WGS sequence"/>
</dbReference>
<accession>A0ABV5Z811</accession>
<gene>
    <name evidence="1" type="ORF">ACFFLH_03185</name>
</gene>
<dbReference type="RefSeq" id="WP_051527684.1">
    <property type="nucleotide sequence ID" value="NZ_JBHLZN010000001.1"/>
</dbReference>
<reference evidence="1 2" key="1">
    <citation type="submission" date="2024-09" db="EMBL/GenBank/DDBJ databases">
        <authorList>
            <person name="Sun Q."/>
            <person name="Mori K."/>
        </authorList>
    </citation>
    <scope>NUCLEOTIDE SEQUENCE [LARGE SCALE GENOMIC DNA]</scope>
    <source>
        <strain evidence="1 2">ATCC 51285</strain>
    </source>
</reference>
<dbReference type="EMBL" id="JBHLZN010000001">
    <property type="protein sequence ID" value="MFB9885416.1"/>
    <property type="molecule type" value="Genomic_DNA"/>
</dbReference>
<name>A0ABV5Z811_9GAMM</name>
<comment type="caution">
    <text evidence="1">The sequence shown here is derived from an EMBL/GenBank/DDBJ whole genome shotgun (WGS) entry which is preliminary data.</text>
</comment>
<evidence type="ECO:0000313" key="1">
    <source>
        <dbReference type="EMBL" id="MFB9885416.1"/>
    </source>
</evidence>
<organism evidence="1 2">
    <name type="scientific">Balneatrix alpica</name>
    <dbReference type="NCBI Taxonomy" id="75684"/>
    <lineage>
        <taxon>Bacteria</taxon>
        <taxon>Pseudomonadati</taxon>
        <taxon>Pseudomonadota</taxon>
        <taxon>Gammaproteobacteria</taxon>
        <taxon>Oceanospirillales</taxon>
        <taxon>Balneatrichaceae</taxon>
        <taxon>Balneatrix</taxon>
    </lineage>
</organism>
<protein>
    <submittedName>
        <fullName evidence="1">Response regulator</fullName>
    </submittedName>
</protein>
<evidence type="ECO:0000313" key="2">
    <source>
        <dbReference type="Proteomes" id="UP001589628"/>
    </source>
</evidence>